<dbReference type="Gene3D" id="1.10.3660.10">
    <property type="entry name" value="6-phosphogluconate dehydrogenase C-terminal like domain"/>
    <property type="match status" value="1"/>
</dbReference>
<evidence type="ECO:0000256" key="3">
    <source>
        <dbReference type="SAM" id="MobiDB-lite"/>
    </source>
</evidence>
<organism evidence="6 7">
    <name type="scientific">Streptomyces zingiberis</name>
    <dbReference type="NCBI Taxonomy" id="2053010"/>
    <lineage>
        <taxon>Bacteria</taxon>
        <taxon>Bacillati</taxon>
        <taxon>Actinomycetota</taxon>
        <taxon>Actinomycetes</taxon>
        <taxon>Kitasatosporales</taxon>
        <taxon>Streptomycetaceae</taxon>
        <taxon>Streptomyces</taxon>
    </lineage>
</organism>
<dbReference type="Proteomes" id="UP000695264">
    <property type="component" value="Unassembled WGS sequence"/>
</dbReference>
<feature type="compositionally biased region" description="Low complexity" evidence="3">
    <location>
        <begin position="385"/>
        <end position="404"/>
    </location>
</feature>
<evidence type="ECO:0000259" key="5">
    <source>
        <dbReference type="PROSITE" id="PS51176"/>
    </source>
</evidence>
<gene>
    <name evidence="6" type="ORF">HCK00_25275</name>
</gene>
<feature type="region of interest" description="Disordered" evidence="3">
    <location>
        <begin position="286"/>
        <end position="319"/>
    </location>
</feature>
<keyword evidence="4" id="KW-0732">Signal</keyword>
<dbReference type="InterPro" id="IPR003099">
    <property type="entry name" value="Prephen_DH"/>
</dbReference>
<dbReference type="InterPro" id="IPR036291">
    <property type="entry name" value="NAD(P)-bd_dom_sf"/>
</dbReference>
<dbReference type="SUPFAM" id="SSF51735">
    <property type="entry name" value="NAD(P)-binding Rossmann-fold domains"/>
    <property type="match status" value="1"/>
</dbReference>
<dbReference type="Pfam" id="PF20463">
    <property type="entry name" value="PDH_C"/>
    <property type="match status" value="1"/>
</dbReference>
<sequence>MRTLAVVGTGLIGTSVALAATRAGLTVYLADRDESAARTAAALGAGRAERPEAPVDLAVLAVPPGQIAPVLATAQARGLARGYTDVASVKARTEREVLATAPHPSHYVGGHPMTGREWSGPLAARPELFRDRTWVLTPTRVTSKQVFDRTLDLIALCGAVPRVMRARAHDDAVALTSHTPHLVASLMAARLAGIGAGTAHLAGQGLRDVTRIARGDPRLWTDILASNAAAVTAVLAELHRDLDGLLAALRELAGAGGARGTPAGDGALTELLGRGVAGLAGLDEARSARPADGPDGHAGGGRNATVPGAAPPGGTPYRSHLDIPLTGRPGELSRLLGTTAALGVTLEDTSVRCAPGRGNALVVRLTTEPPLARSLAARLRAEGWPAGDGPVTPAAPAAPRAPGDGARRDGAGRNGTVRDATVRDATVRDATVRDATVRGHTRRDVPVLPAAGGR</sequence>
<evidence type="ECO:0000256" key="4">
    <source>
        <dbReference type="SAM" id="SignalP"/>
    </source>
</evidence>
<comment type="caution">
    <text evidence="6">The sequence shown here is derived from an EMBL/GenBank/DDBJ whole genome shotgun (WGS) entry which is preliminary data.</text>
</comment>
<accession>A0ABX1C1G7</accession>
<dbReference type="InterPro" id="IPR008927">
    <property type="entry name" value="6-PGluconate_DH-like_C_sf"/>
</dbReference>
<dbReference type="PANTHER" id="PTHR21363:SF0">
    <property type="entry name" value="PREPHENATE DEHYDROGENASE [NADP(+)]"/>
    <property type="match status" value="1"/>
</dbReference>
<comment type="similarity">
    <text evidence="1">Belongs to the prephenate/arogenate dehydrogenase family.</text>
</comment>
<feature type="compositionally biased region" description="Basic and acidic residues" evidence="3">
    <location>
        <begin position="420"/>
        <end position="445"/>
    </location>
</feature>
<dbReference type="InterPro" id="IPR046825">
    <property type="entry name" value="PDH_C"/>
</dbReference>
<dbReference type="Pfam" id="PF02153">
    <property type="entry name" value="PDH_N"/>
    <property type="match status" value="1"/>
</dbReference>
<dbReference type="Gene3D" id="3.40.50.720">
    <property type="entry name" value="NAD(P)-binding Rossmann-like Domain"/>
    <property type="match status" value="1"/>
</dbReference>
<evidence type="ECO:0000313" key="7">
    <source>
        <dbReference type="Proteomes" id="UP000695264"/>
    </source>
</evidence>
<dbReference type="NCBIfam" id="NF005112">
    <property type="entry name" value="PRK06545.2-4"/>
    <property type="match status" value="1"/>
</dbReference>
<evidence type="ECO:0000313" key="6">
    <source>
        <dbReference type="EMBL" id="NJQ03736.1"/>
    </source>
</evidence>
<name>A0ABX1C1G7_9ACTN</name>
<dbReference type="PROSITE" id="PS51176">
    <property type="entry name" value="PDH_ADH"/>
    <property type="match status" value="1"/>
</dbReference>
<feature type="domain" description="Prephenate/arogenate dehydrogenase" evidence="5">
    <location>
        <begin position="2"/>
        <end position="279"/>
    </location>
</feature>
<dbReference type="InterPro" id="IPR050812">
    <property type="entry name" value="Preph/Arog_dehydrog"/>
</dbReference>
<feature type="chain" id="PRO_5047347156" evidence="4">
    <location>
        <begin position="20"/>
        <end position="454"/>
    </location>
</feature>
<feature type="region of interest" description="Disordered" evidence="3">
    <location>
        <begin position="383"/>
        <end position="454"/>
    </location>
</feature>
<protein>
    <submittedName>
        <fullName evidence="6">Prephenate dehydrogenase</fullName>
    </submittedName>
</protein>
<feature type="compositionally biased region" description="Basic and acidic residues" evidence="3">
    <location>
        <begin position="286"/>
        <end position="295"/>
    </location>
</feature>
<keyword evidence="2" id="KW-0560">Oxidoreductase</keyword>
<evidence type="ECO:0000256" key="2">
    <source>
        <dbReference type="ARBA" id="ARBA00023002"/>
    </source>
</evidence>
<dbReference type="InterPro" id="IPR046826">
    <property type="entry name" value="PDH_N"/>
</dbReference>
<proteinExistence type="inferred from homology"/>
<keyword evidence="7" id="KW-1185">Reference proteome</keyword>
<dbReference type="SUPFAM" id="SSF48179">
    <property type="entry name" value="6-phosphogluconate dehydrogenase C-terminal domain-like"/>
    <property type="match status" value="1"/>
</dbReference>
<feature type="signal peptide" evidence="4">
    <location>
        <begin position="1"/>
        <end position="19"/>
    </location>
</feature>
<evidence type="ECO:0000256" key="1">
    <source>
        <dbReference type="ARBA" id="ARBA00007964"/>
    </source>
</evidence>
<dbReference type="EMBL" id="JAATEN010000029">
    <property type="protein sequence ID" value="NJQ03736.1"/>
    <property type="molecule type" value="Genomic_DNA"/>
</dbReference>
<reference evidence="6 7" key="1">
    <citation type="submission" date="2020-03" db="EMBL/GenBank/DDBJ databases">
        <title>WGS of actinomycetes isolated from Thailand.</title>
        <authorList>
            <person name="Thawai C."/>
        </authorList>
    </citation>
    <scope>NUCLEOTIDE SEQUENCE [LARGE SCALE GENOMIC DNA]</scope>
    <source>
        <strain evidence="6 7">PLAI 1-29</strain>
    </source>
</reference>
<dbReference type="PANTHER" id="PTHR21363">
    <property type="entry name" value="PREPHENATE DEHYDROGENASE"/>
    <property type="match status" value="1"/>
</dbReference>